<accession>A0A1G4IDK1</accession>
<comment type="caution">
    <text evidence="1">The sequence shown here is derived from an EMBL/GenBank/DDBJ whole genome shotgun (WGS) entry which is preliminary data.</text>
</comment>
<dbReference type="EMBL" id="CZPT02001360">
    <property type="protein sequence ID" value="SCU70129.1"/>
    <property type="molecule type" value="Genomic_DNA"/>
</dbReference>
<sequence>MKLYKPQSGSFPVVYAFFFVENPKTFVGLQYTISERHPCSVGGLVKMKRYLRSYFQGWDNFSNDMVWEIIYVQRVDSEIFTRPQKCEKSTGKGKHNNEDEEMFWRKKVRQFSVSLNERIIALYVELQVRMSNQNKPNDEGGNSA</sequence>
<name>A0A1G4IDK1_TRYEQ</name>
<evidence type="ECO:0000313" key="1">
    <source>
        <dbReference type="EMBL" id="SCU70129.1"/>
    </source>
</evidence>
<proteinExistence type="predicted"/>
<evidence type="ECO:0000313" key="2">
    <source>
        <dbReference type="Proteomes" id="UP000195570"/>
    </source>
</evidence>
<dbReference type="AlphaFoldDB" id="A0A1G4IDK1"/>
<keyword evidence="2" id="KW-1185">Reference proteome</keyword>
<dbReference type="GeneID" id="92375638"/>
<gene>
    <name evidence="1" type="ORF">TEOVI_000169800</name>
</gene>
<reference evidence="1" key="1">
    <citation type="submission" date="2016-09" db="EMBL/GenBank/DDBJ databases">
        <authorList>
            <person name="Hebert L."/>
            <person name="Moumen B."/>
        </authorList>
    </citation>
    <scope>NUCLEOTIDE SEQUENCE [LARGE SCALE GENOMIC DNA]</scope>
    <source>
        <strain evidence="1">OVI</strain>
    </source>
</reference>
<dbReference type="NCBIfam" id="TIGR01631">
    <property type="entry name" value="Trypano_RHS"/>
    <property type="match status" value="1"/>
</dbReference>
<dbReference type="InterPro" id="IPR006518">
    <property type="entry name" value="Trypano_RHS"/>
</dbReference>
<organism evidence="1 2">
    <name type="scientific">Trypanosoma equiperdum</name>
    <dbReference type="NCBI Taxonomy" id="5694"/>
    <lineage>
        <taxon>Eukaryota</taxon>
        <taxon>Discoba</taxon>
        <taxon>Euglenozoa</taxon>
        <taxon>Kinetoplastea</taxon>
        <taxon>Metakinetoplastina</taxon>
        <taxon>Trypanosomatida</taxon>
        <taxon>Trypanosomatidae</taxon>
        <taxon>Trypanosoma</taxon>
    </lineage>
</organism>
<dbReference type="Proteomes" id="UP000195570">
    <property type="component" value="Unassembled WGS sequence"/>
</dbReference>
<dbReference type="RefSeq" id="XP_067081000.1">
    <property type="nucleotide sequence ID" value="XM_067224899.1"/>
</dbReference>
<dbReference type="VEuPathDB" id="TriTrypDB:TEOVI_000169800"/>
<protein>
    <submittedName>
        <fullName evidence="1">Retrotransposon hot spot (RHS) protein, putative</fullName>
    </submittedName>
</protein>